<reference evidence="2" key="1">
    <citation type="journal article" date="2021" name="IMA Fungus">
        <title>Genomic characterization of three marine fungi, including Emericellopsis atlantica sp. nov. with signatures of a generalist lifestyle and marine biomass degradation.</title>
        <authorList>
            <person name="Hagestad O.C."/>
            <person name="Hou L."/>
            <person name="Andersen J.H."/>
            <person name="Hansen E.H."/>
            <person name="Altermark B."/>
            <person name="Li C."/>
            <person name="Kuhnert E."/>
            <person name="Cox R.J."/>
            <person name="Crous P.W."/>
            <person name="Spatafora J.W."/>
            <person name="Lail K."/>
            <person name="Amirebrahimi M."/>
            <person name="Lipzen A."/>
            <person name="Pangilinan J."/>
            <person name="Andreopoulos W."/>
            <person name="Hayes R.D."/>
            <person name="Ng V."/>
            <person name="Grigoriev I.V."/>
            <person name="Jackson S.A."/>
            <person name="Sutton T.D.S."/>
            <person name="Dobson A.D.W."/>
            <person name="Rama T."/>
        </authorList>
    </citation>
    <scope>NUCLEOTIDE SEQUENCE</scope>
    <source>
        <strain evidence="2">TRa018bII</strain>
    </source>
</reference>
<dbReference type="Gene3D" id="3.40.50.150">
    <property type="entry name" value="Vaccinia Virus protein VP39"/>
    <property type="match status" value="1"/>
</dbReference>
<evidence type="ECO:0000313" key="2">
    <source>
        <dbReference type="EMBL" id="KAG9238025.1"/>
    </source>
</evidence>
<proteinExistence type="predicted"/>
<dbReference type="InterPro" id="IPR029063">
    <property type="entry name" value="SAM-dependent_MTases_sf"/>
</dbReference>
<gene>
    <name evidence="2" type="ORF">BJ875DRAFT_492772</name>
</gene>
<keyword evidence="2" id="KW-0808">Transferase</keyword>
<dbReference type="OrthoDB" id="2013972at2759"/>
<comment type="caution">
    <text evidence="2">The sequence shown here is derived from an EMBL/GenBank/DDBJ whole genome shotgun (WGS) entry which is preliminary data.</text>
</comment>
<protein>
    <submittedName>
        <fullName evidence="2">S-adenosyl-L-methionine-dependent methyltransferase</fullName>
    </submittedName>
</protein>
<evidence type="ECO:0000256" key="1">
    <source>
        <dbReference type="SAM" id="MobiDB-lite"/>
    </source>
</evidence>
<keyword evidence="3" id="KW-1185">Reference proteome</keyword>
<dbReference type="Proteomes" id="UP000824998">
    <property type="component" value="Unassembled WGS sequence"/>
</dbReference>
<dbReference type="PANTHER" id="PTHR43591:SF31">
    <property type="entry name" value="LAEA-LIKE, PUTATIVE (AFU_ORTHOLOGUE AFUA_8G01930)-RELATED"/>
    <property type="match status" value="1"/>
</dbReference>
<dbReference type="GO" id="GO:0008168">
    <property type="term" value="F:methyltransferase activity"/>
    <property type="evidence" value="ECO:0007669"/>
    <property type="project" value="UniProtKB-KW"/>
</dbReference>
<dbReference type="SUPFAM" id="SSF53335">
    <property type="entry name" value="S-adenosyl-L-methionine-dependent methyltransferases"/>
    <property type="match status" value="1"/>
</dbReference>
<dbReference type="EMBL" id="MU251376">
    <property type="protein sequence ID" value="KAG9238025.1"/>
    <property type="molecule type" value="Genomic_DNA"/>
</dbReference>
<feature type="region of interest" description="Disordered" evidence="1">
    <location>
        <begin position="1"/>
        <end position="57"/>
    </location>
</feature>
<dbReference type="CDD" id="cd02440">
    <property type="entry name" value="AdoMet_MTases"/>
    <property type="match status" value="1"/>
</dbReference>
<feature type="compositionally biased region" description="Low complexity" evidence="1">
    <location>
        <begin position="23"/>
        <end position="57"/>
    </location>
</feature>
<dbReference type="GO" id="GO:0032259">
    <property type="term" value="P:methylation"/>
    <property type="evidence" value="ECO:0007669"/>
    <property type="project" value="UniProtKB-KW"/>
</dbReference>
<keyword evidence="2" id="KW-0489">Methyltransferase</keyword>
<evidence type="ECO:0000313" key="3">
    <source>
        <dbReference type="Proteomes" id="UP000824998"/>
    </source>
</evidence>
<name>A0A9P7YRT2_9HELO</name>
<accession>A0A9P7YRT2</accession>
<dbReference type="PANTHER" id="PTHR43591">
    <property type="entry name" value="METHYLTRANSFERASE"/>
    <property type="match status" value="1"/>
</dbReference>
<dbReference type="Pfam" id="PF13489">
    <property type="entry name" value="Methyltransf_23"/>
    <property type="match status" value="1"/>
</dbReference>
<organism evidence="2 3">
    <name type="scientific">Amylocarpus encephaloides</name>
    <dbReference type="NCBI Taxonomy" id="45428"/>
    <lineage>
        <taxon>Eukaryota</taxon>
        <taxon>Fungi</taxon>
        <taxon>Dikarya</taxon>
        <taxon>Ascomycota</taxon>
        <taxon>Pezizomycotina</taxon>
        <taxon>Leotiomycetes</taxon>
        <taxon>Helotiales</taxon>
        <taxon>Helotiales incertae sedis</taxon>
        <taxon>Amylocarpus</taxon>
    </lineage>
</organism>
<sequence>MSSPQENTPEVAATVPEASSSSTPAVPETATVPLPATVPAPATTTTTAPVLAPGPTNLVPDDADDLDSALGDVGSLNSGETSIGSSIFGYRQENGRTYHAYKDGIKSTHFHVKATTMGIMLILRVEYMYPNDGLEQDRLDHLSETFKLYLDGKLHMCVFDKEKKIQSVLDVGTGTGVWAMGYGEEHPEAKVLGVDLSPIQPNFWPPNVKFQIDDAEDLWTYSHKFDFIYSRVLMGSLQNWVQYFMQAFENLTPGGYIETTDVCFPIRSDDGTLKPDSALAQWSDLILEASAKIGRAINSAELYHGQMQEAGFVDIVENVDFWPLNQWMEDPKYKEIGIRNTENLVSGISGLSMALFTRVHGWSMEEVEVFLVNVRKDIMDTSIHSYIPLRTIYGRTPSQVSEN</sequence>
<dbReference type="AlphaFoldDB" id="A0A9P7YRT2"/>